<feature type="coiled-coil region" evidence="16">
    <location>
        <begin position="911"/>
        <end position="946"/>
    </location>
</feature>
<dbReference type="Gene3D" id="3.40.50.2300">
    <property type="match status" value="2"/>
</dbReference>
<evidence type="ECO:0000256" key="17">
    <source>
        <dbReference type="SAM" id="MobiDB-lite"/>
    </source>
</evidence>
<dbReference type="SUPFAM" id="SSF53822">
    <property type="entry name" value="Periplasmic binding protein-like I"/>
    <property type="match status" value="1"/>
</dbReference>
<gene>
    <name evidence="21" type="ORF">TSPI_08873</name>
</gene>
<evidence type="ECO:0000256" key="18">
    <source>
        <dbReference type="SAM" id="Phobius"/>
    </source>
</evidence>
<dbReference type="PANTHER" id="PTHR11920">
    <property type="entry name" value="GUANYLYL CYCLASE"/>
    <property type="match status" value="1"/>
</dbReference>
<evidence type="ECO:0000256" key="8">
    <source>
        <dbReference type="ARBA" id="ARBA00022989"/>
    </source>
</evidence>
<dbReference type="SUPFAM" id="SSF47095">
    <property type="entry name" value="HMG-box"/>
    <property type="match status" value="1"/>
</dbReference>
<keyword evidence="10 21" id="KW-0675">Receptor</keyword>
<proteinExistence type="inferred from homology"/>
<comment type="caution">
    <text evidence="21">The sequence shown here is derived from an EMBL/GenBank/DDBJ whole genome shotgun (WGS) entry which is preliminary data.</text>
</comment>
<evidence type="ECO:0000256" key="15">
    <source>
        <dbReference type="RuleBase" id="RU003431"/>
    </source>
</evidence>
<evidence type="ECO:0000256" key="13">
    <source>
        <dbReference type="ARBA" id="ARBA00023293"/>
    </source>
</evidence>
<keyword evidence="7" id="KW-0547">Nucleotide-binding</keyword>
<evidence type="ECO:0000313" key="21">
    <source>
        <dbReference type="EMBL" id="KAL1234816.1"/>
    </source>
</evidence>
<dbReference type="InterPro" id="IPR000719">
    <property type="entry name" value="Prot_kinase_dom"/>
</dbReference>
<comment type="subcellular location">
    <subcellularLocation>
        <location evidence="2">Cell membrane</location>
        <topology evidence="2">Single-pass type I membrane protein</topology>
    </subcellularLocation>
</comment>
<dbReference type="EMBL" id="JBEUSY010000405">
    <property type="protein sequence ID" value="KAL1234816.1"/>
    <property type="molecule type" value="Genomic_DNA"/>
</dbReference>
<dbReference type="Proteomes" id="UP001558632">
    <property type="component" value="Unassembled WGS sequence"/>
</dbReference>
<keyword evidence="4" id="KW-1003">Cell membrane</keyword>
<feature type="region of interest" description="Disordered" evidence="17">
    <location>
        <begin position="1606"/>
        <end position="1627"/>
    </location>
</feature>
<dbReference type="SMART" id="SM00044">
    <property type="entry name" value="CYCc"/>
    <property type="match status" value="1"/>
</dbReference>
<dbReference type="SUPFAM" id="SSF55073">
    <property type="entry name" value="Nucleotide cyclase"/>
    <property type="match status" value="1"/>
</dbReference>
<evidence type="ECO:0000256" key="4">
    <source>
        <dbReference type="ARBA" id="ARBA00022475"/>
    </source>
</evidence>
<evidence type="ECO:0000256" key="5">
    <source>
        <dbReference type="ARBA" id="ARBA00022692"/>
    </source>
</evidence>
<dbReference type="Gene3D" id="6.10.250.780">
    <property type="match status" value="1"/>
</dbReference>
<feature type="domain" description="Guanylate cyclase" evidence="20">
    <location>
        <begin position="974"/>
        <end position="1104"/>
    </location>
</feature>
<sequence>MLLLLAMRREISIAVVIFALVLVGLVRFEFAADVGPARQRILIGYLAGTVINRQPPILLKFQIPSAPVGLGQNNNTTSRRNVSTTLDLLRSIVGTSNNTGTRMANDRRRRQGSTLFDHSDHRLVGGGHSNLDCNFSGHVLSAHTMSLERIAKCLQRQGLVHLSRNLQGHIISGALKYAIEIVNANPDILPGYQLDFIFADTRGLTKQSVKATMELWQKGVIAFIGPEDSCQTEAMMAASQNLPMISYKCFDHAVSDKSKYSTFARTVPAETEIGRAAISLLKHYSWRKFAIVYGHNDVNSHLLKTVVELSTAEGLHILNISRFEEPYRSTNFDDRQRISEIVSETHLKTRIYLMFGSVSALQQMLYAMDDLELLNNGEYVIIYLEPSYTYLNPDDAMMNYFYRATLYTVEEFHNYPFVNRIVDLSRSVLAIIPSPVTFTDKAWQEFWEKVNQYNAQPPFNFFNPVGNSHIGKYPVVNRYATYLYDAVMLYATALHEELQAGGDPRNGSAIIGRIFNRRYQSMQGFEMQINEQGDAEGNFTLLTRHDLSTGLLFKRGLRVDWAGGKPPQDEPECGFRGEYCVDQPSYAVEIVCGAIGIVMLIMAVVSFIYYRNRKYEQELAGLIWKINPKEIQFHPCTGYDNLGGSRVSLTSHESADFSSWIVDPHGLGVYRGSLVAIKEIRYAKRTREITRATKIEMKKMRSLHHDNVNRFIGIIVQPNFICVVREYCAKGSLFDVLLNENIKLENMFIASFVDDLLKGMIYLHDSEIRVSDFGLSELREGQIYMSQESQLMGLLWTAPELLRESVDHMQPCKGTQRGDSYSFGIVLHEVFSRNGPFDVYYEDSLSGEEILKNIIHTPYFRPSLALVECDKYISDTMLACWDERPECRPDFRQIRMRLKMLFKGIMKQNIMDHMMGMMEKYQSHLEELVEERTEELKEEKKRTETLLHRMLPKVVAAQLMQGRDVVPETYDSVTIYFSDIVGFTALSAESTPVQVVAFLNDLYTLFDRIIRQYDVYKVETIGDAYMVVSGLPIRNGNQHAGEIATMALELVEAVKAFQVPHKPDVACLLRIGIHTGPCAAGVVGKTMPRYCLFGDTVNTASRMESNGMPLKIHCSESTKLALDKLGGYLLDERGLIPLKGKGEMRTYWLLGKQEAVVSSRPSEANVEEPLFSSSRFVRPCSVKQRSRETSLISIRMENARSKIRRENTILENASVSAERTAQPFAAGNDLKMLGKYPMKCRRRESAKQAQNRIADDFINRKRSNSYPENIHSLTAKGGTSAPTLRNTTLLTNPLYCSTQPSSSAASSGQPLTLIIDSKDSSGGIIPTLADGRPGKRNSREDRSTCKFPVKRHSCSGPRVPKTKLNGMSISMDEFALPEHTPWRAHGNLWQVASNCSERADMYDPLPNTCNGAESIGGSYPEECGVNCPLLEPVEYFENAKVADHQFRKDSSSQPSNSPMASASHSNSTASLWMRFLKSSMSGGSGEINAEQQPGIAKFTLYLLSEIHYLGYITTIYYCQSKGVTMSEAVKIPVTPYVYYLNWNLANCPFAITDRDFECVFRMCDRKWDSMSLTEKQPWMDKCYDDKKPFVAHKLLNELMEKVKKEAAGEHPATFRHARPSPKNYWRG</sequence>
<evidence type="ECO:0000259" key="20">
    <source>
        <dbReference type="PROSITE" id="PS50125"/>
    </source>
</evidence>
<dbReference type="PANTHER" id="PTHR11920:SF501">
    <property type="entry name" value="GUANYLATE CYCLASE 32E"/>
    <property type="match status" value="1"/>
</dbReference>
<dbReference type="InterPro" id="IPR011645">
    <property type="entry name" value="HNOB_dom_associated"/>
</dbReference>
<dbReference type="PROSITE" id="PS00452">
    <property type="entry name" value="GUANYLATE_CYCLASE_1"/>
    <property type="match status" value="1"/>
</dbReference>
<feature type="transmembrane region" description="Helical" evidence="18">
    <location>
        <begin position="586"/>
        <end position="610"/>
    </location>
</feature>
<dbReference type="InterPro" id="IPR018297">
    <property type="entry name" value="A/G_cyclase_CS"/>
</dbReference>
<keyword evidence="6" id="KW-0732">Signal</keyword>
<keyword evidence="22" id="KW-1185">Reference proteome</keyword>
<evidence type="ECO:0000256" key="11">
    <source>
        <dbReference type="ARBA" id="ARBA00023180"/>
    </source>
</evidence>
<dbReference type="InterPro" id="IPR050401">
    <property type="entry name" value="Cyclic_nucleotide_synthase"/>
</dbReference>
<dbReference type="Pfam" id="PF00069">
    <property type="entry name" value="Pkinase"/>
    <property type="match status" value="1"/>
</dbReference>
<accession>A0ABR3KFH6</accession>
<evidence type="ECO:0000256" key="3">
    <source>
        <dbReference type="ARBA" id="ARBA00012202"/>
    </source>
</evidence>
<evidence type="ECO:0000256" key="9">
    <source>
        <dbReference type="ARBA" id="ARBA00023136"/>
    </source>
</evidence>
<dbReference type="Pfam" id="PF07701">
    <property type="entry name" value="HNOBA"/>
    <property type="match status" value="1"/>
</dbReference>
<dbReference type="InterPro" id="IPR028082">
    <property type="entry name" value="Peripla_BP_I"/>
</dbReference>
<evidence type="ECO:0000256" key="16">
    <source>
        <dbReference type="SAM" id="Coils"/>
    </source>
</evidence>
<protein>
    <recommendedName>
        <fullName evidence="3 15">Guanylate cyclase</fullName>
        <ecNumber evidence="3 15">4.6.1.2</ecNumber>
    </recommendedName>
</protein>
<comment type="catalytic activity">
    <reaction evidence="1 15">
        <text>GTP = 3',5'-cyclic GMP + diphosphate</text>
        <dbReference type="Rhea" id="RHEA:13665"/>
        <dbReference type="ChEBI" id="CHEBI:33019"/>
        <dbReference type="ChEBI" id="CHEBI:37565"/>
        <dbReference type="ChEBI" id="CHEBI:57746"/>
        <dbReference type="EC" id="4.6.1.2"/>
    </reaction>
</comment>
<dbReference type="InterPro" id="IPR036910">
    <property type="entry name" value="HMG_box_dom_sf"/>
</dbReference>
<comment type="similarity">
    <text evidence="14">Belongs to the adenylyl cyclase class-4/guanylyl cyclase family.</text>
</comment>
<dbReference type="CDD" id="cd00084">
    <property type="entry name" value="HMG-box_SF"/>
    <property type="match status" value="1"/>
</dbReference>
<dbReference type="InterPro" id="IPR029787">
    <property type="entry name" value="Nucleotide_cyclase"/>
</dbReference>
<organism evidence="21 22">
    <name type="scientific">Trichinella spiralis</name>
    <name type="common">Trichina worm</name>
    <dbReference type="NCBI Taxonomy" id="6334"/>
    <lineage>
        <taxon>Eukaryota</taxon>
        <taxon>Metazoa</taxon>
        <taxon>Ecdysozoa</taxon>
        <taxon>Nematoda</taxon>
        <taxon>Enoplea</taxon>
        <taxon>Dorylaimia</taxon>
        <taxon>Trichinellida</taxon>
        <taxon>Trichinellidae</taxon>
        <taxon>Trichinella</taxon>
    </lineage>
</organism>
<dbReference type="InterPro" id="IPR001828">
    <property type="entry name" value="ANF_lig-bd_rcpt"/>
</dbReference>
<keyword evidence="11" id="KW-0325">Glycoprotein</keyword>
<dbReference type="Pfam" id="PF01094">
    <property type="entry name" value="ANF_receptor"/>
    <property type="match status" value="1"/>
</dbReference>
<dbReference type="SUPFAM" id="SSF56112">
    <property type="entry name" value="Protein kinase-like (PK-like)"/>
    <property type="match status" value="1"/>
</dbReference>
<reference evidence="21 22" key="1">
    <citation type="submission" date="2024-07" db="EMBL/GenBank/DDBJ databases">
        <title>Enhanced genomic and transcriptomic resources for Trichinella pseudospiralis and T. spiralis underpin the discovery of pronounced molecular differences between stages and species.</title>
        <authorList>
            <person name="Pasi K.K."/>
            <person name="La Rosa G."/>
            <person name="Gomez-Morales M.A."/>
            <person name="Tosini F."/>
            <person name="Sumanam S."/>
            <person name="Young N.D."/>
            <person name="Chang B.C."/>
            <person name="Robin G.B."/>
        </authorList>
    </citation>
    <scope>NUCLEOTIDE SEQUENCE [LARGE SCALE GENOMIC DNA]</scope>
    <source>
        <strain evidence="21">ISS534</strain>
    </source>
</reference>
<evidence type="ECO:0000256" key="14">
    <source>
        <dbReference type="RuleBase" id="RU000405"/>
    </source>
</evidence>
<keyword evidence="12 14" id="KW-0456">Lyase</keyword>
<evidence type="ECO:0000256" key="10">
    <source>
        <dbReference type="ARBA" id="ARBA00023170"/>
    </source>
</evidence>
<name>A0ABR3KFH6_TRISP</name>
<evidence type="ECO:0000256" key="2">
    <source>
        <dbReference type="ARBA" id="ARBA00004251"/>
    </source>
</evidence>
<dbReference type="PROSITE" id="PS50125">
    <property type="entry name" value="GUANYLATE_CYCLASE_2"/>
    <property type="match status" value="1"/>
</dbReference>
<keyword evidence="8 18" id="KW-1133">Transmembrane helix</keyword>
<keyword evidence="13 15" id="KW-0141">cGMP biosynthesis</keyword>
<dbReference type="CDD" id="cd06370">
    <property type="entry name" value="PBP1_SAP_GC-like"/>
    <property type="match status" value="1"/>
</dbReference>
<dbReference type="Pfam" id="PF00211">
    <property type="entry name" value="Guanylate_cyc"/>
    <property type="match status" value="1"/>
</dbReference>
<feature type="domain" description="Protein kinase" evidence="19">
    <location>
        <begin position="631"/>
        <end position="902"/>
    </location>
</feature>
<dbReference type="Gene3D" id="1.10.510.10">
    <property type="entry name" value="Transferase(Phosphotransferase) domain 1"/>
    <property type="match status" value="2"/>
</dbReference>
<dbReference type="PROSITE" id="PS50011">
    <property type="entry name" value="PROTEIN_KINASE_DOM"/>
    <property type="match status" value="1"/>
</dbReference>
<evidence type="ECO:0000256" key="12">
    <source>
        <dbReference type="ARBA" id="ARBA00023239"/>
    </source>
</evidence>
<evidence type="ECO:0000256" key="6">
    <source>
        <dbReference type="ARBA" id="ARBA00022729"/>
    </source>
</evidence>
<dbReference type="CDD" id="cd07302">
    <property type="entry name" value="CHD"/>
    <property type="match status" value="1"/>
</dbReference>
<keyword evidence="5 18" id="KW-0812">Transmembrane</keyword>
<keyword evidence="16" id="KW-0175">Coiled coil</keyword>
<evidence type="ECO:0000256" key="7">
    <source>
        <dbReference type="ARBA" id="ARBA00022741"/>
    </source>
</evidence>
<evidence type="ECO:0000313" key="22">
    <source>
        <dbReference type="Proteomes" id="UP001558632"/>
    </source>
</evidence>
<evidence type="ECO:0000256" key="1">
    <source>
        <dbReference type="ARBA" id="ARBA00001436"/>
    </source>
</evidence>
<keyword evidence="9 18" id="KW-0472">Membrane</keyword>
<evidence type="ECO:0000259" key="19">
    <source>
        <dbReference type="PROSITE" id="PS50011"/>
    </source>
</evidence>
<dbReference type="Gene3D" id="3.30.70.1230">
    <property type="entry name" value="Nucleotide cyclase"/>
    <property type="match status" value="1"/>
</dbReference>
<dbReference type="InterPro" id="IPR001054">
    <property type="entry name" value="A/G_cyclase"/>
</dbReference>
<dbReference type="EC" id="4.6.1.2" evidence="3 15"/>
<dbReference type="InterPro" id="IPR011009">
    <property type="entry name" value="Kinase-like_dom_sf"/>
</dbReference>